<dbReference type="GO" id="GO:0005737">
    <property type="term" value="C:cytoplasm"/>
    <property type="evidence" value="ECO:0007669"/>
    <property type="project" value="TreeGrafter"/>
</dbReference>
<evidence type="ECO:0000256" key="9">
    <source>
        <dbReference type="ARBA" id="ARBA00033102"/>
    </source>
</evidence>
<evidence type="ECO:0000256" key="4">
    <source>
        <dbReference type="ARBA" id="ARBA00011218"/>
    </source>
</evidence>
<dbReference type="Gene3D" id="3.20.20.70">
    <property type="entry name" value="Aldolase class I"/>
    <property type="match status" value="1"/>
</dbReference>
<keyword evidence="8 12" id="KW-0808">Transferase</keyword>
<dbReference type="AlphaFoldDB" id="A0A1M7T9X4"/>
<evidence type="ECO:0000256" key="10">
    <source>
        <dbReference type="ARBA" id="ARBA00047445"/>
    </source>
</evidence>
<proteinExistence type="inferred from homology"/>
<dbReference type="Proteomes" id="UP000184066">
    <property type="component" value="Unassembled WGS sequence"/>
</dbReference>
<evidence type="ECO:0000256" key="3">
    <source>
        <dbReference type="ARBA" id="ARBA00009400"/>
    </source>
</evidence>
<dbReference type="PANTHER" id="PTHR32179">
    <property type="entry name" value="NICOTINATE-NUCLEOTIDE PYROPHOSPHORYLASE [CARBOXYLATING]"/>
    <property type="match status" value="1"/>
</dbReference>
<reference evidence="16 17" key="1">
    <citation type="submission" date="2016-12" db="EMBL/GenBank/DDBJ databases">
        <authorList>
            <person name="Song W.-J."/>
            <person name="Kurnit D.M."/>
        </authorList>
    </citation>
    <scope>NUCLEOTIDE SEQUENCE [LARGE SCALE GENOMIC DNA]</scope>
    <source>
        <strain evidence="16 17">CGMCC 1.10808</strain>
    </source>
</reference>
<dbReference type="InterPro" id="IPR002638">
    <property type="entry name" value="Quinolinate_PRibosylTrfase_C"/>
</dbReference>
<evidence type="ECO:0000256" key="12">
    <source>
        <dbReference type="PIRNR" id="PIRNR006250"/>
    </source>
</evidence>
<keyword evidence="6" id="KW-0662">Pyridine nucleotide biosynthesis</keyword>
<dbReference type="UniPathway" id="UPA00253">
    <property type="reaction ID" value="UER00331"/>
</dbReference>
<comment type="subunit">
    <text evidence="4">Hexamer formed by 3 homodimers.</text>
</comment>
<dbReference type="InterPro" id="IPR022412">
    <property type="entry name" value="Quinolinate_PRibosylTrfase_N"/>
</dbReference>
<dbReference type="EC" id="2.4.2.19" evidence="5"/>
<evidence type="ECO:0000256" key="2">
    <source>
        <dbReference type="ARBA" id="ARBA00004893"/>
    </source>
</evidence>
<evidence type="ECO:0000256" key="8">
    <source>
        <dbReference type="ARBA" id="ARBA00022679"/>
    </source>
</evidence>
<dbReference type="OrthoDB" id="9782546at2"/>
<evidence type="ECO:0000256" key="5">
    <source>
        <dbReference type="ARBA" id="ARBA00011944"/>
    </source>
</evidence>
<sequence length="293" mass="30197">MTRTPYPATLPAILVEDAVAAALREDLGRAGDVTSCAVVAPDAQARAAIVAREAGRLCGVDFARAAFEMQRAGLRVEPLARDGDALAPGQAALRVEGSARAILAGERVALNFMCHLSGIATQAARFVAAAAGTRARVCDTRKTTPGLRAFEKYAVRCGGAANHRFGLDDAILIKDNHIAVAGGVAQAVAAARAYAGHLMAIEVEVDTLAQLREALEAEVEAVLLDNFPLEALREAVAINRAAPRPARLEASGGVTLETVPAIAAAGVDFISSSRLTMGAGTLDLGLDIEIAGA</sequence>
<evidence type="ECO:0000259" key="15">
    <source>
        <dbReference type="Pfam" id="PF02749"/>
    </source>
</evidence>
<comment type="similarity">
    <text evidence="3 12">Belongs to the NadC/ModD family.</text>
</comment>
<evidence type="ECO:0000256" key="6">
    <source>
        <dbReference type="ARBA" id="ARBA00022642"/>
    </source>
</evidence>
<comment type="function">
    <text evidence="1">Involved in the catabolism of quinolinic acid (QA).</text>
</comment>
<evidence type="ECO:0000259" key="14">
    <source>
        <dbReference type="Pfam" id="PF01729"/>
    </source>
</evidence>
<dbReference type="InterPro" id="IPR036068">
    <property type="entry name" value="Nicotinate_pribotase-like_C"/>
</dbReference>
<dbReference type="CDD" id="cd01572">
    <property type="entry name" value="QPRTase"/>
    <property type="match status" value="1"/>
</dbReference>
<dbReference type="STRING" id="1189325.SAMN04488119_105126"/>
<comment type="catalytic activity">
    <reaction evidence="10">
        <text>nicotinate beta-D-ribonucleotide + CO2 + diphosphate = quinolinate + 5-phospho-alpha-D-ribose 1-diphosphate + 2 H(+)</text>
        <dbReference type="Rhea" id="RHEA:12733"/>
        <dbReference type="ChEBI" id="CHEBI:15378"/>
        <dbReference type="ChEBI" id="CHEBI:16526"/>
        <dbReference type="ChEBI" id="CHEBI:29959"/>
        <dbReference type="ChEBI" id="CHEBI:33019"/>
        <dbReference type="ChEBI" id="CHEBI:57502"/>
        <dbReference type="ChEBI" id="CHEBI:58017"/>
        <dbReference type="EC" id="2.4.2.19"/>
    </reaction>
</comment>
<organism evidence="16 17">
    <name type="scientific">Oceanicella actignis</name>
    <dbReference type="NCBI Taxonomy" id="1189325"/>
    <lineage>
        <taxon>Bacteria</taxon>
        <taxon>Pseudomonadati</taxon>
        <taxon>Pseudomonadota</taxon>
        <taxon>Alphaproteobacteria</taxon>
        <taxon>Rhodobacterales</taxon>
        <taxon>Paracoccaceae</taxon>
        <taxon>Oceanicella</taxon>
    </lineage>
</organism>
<evidence type="ECO:0000313" key="17">
    <source>
        <dbReference type="Proteomes" id="UP000184066"/>
    </source>
</evidence>
<evidence type="ECO:0000313" key="16">
    <source>
        <dbReference type="EMBL" id="SHN67483.1"/>
    </source>
</evidence>
<dbReference type="PANTHER" id="PTHR32179:SF3">
    <property type="entry name" value="NICOTINATE-NUCLEOTIDE PYROPHOSPHORYLASE [CARBOXYLATING]"/>
    <property type="match status" value="1"/>
</dbReference>
<dbReference type="InterPro" id="IPR013785">
    <property type="entry name" value="Aldolase_TIM"/>
</dbReference>
<evidence type="ECO:0000256" key="1">
    <source>
        <dbReference type="ARBA" id="ARBA00003237"/>
    </source>
</evidence>
<keyword evidence="17" id="KW-1185">Reference proteome</keyword>
<dbReference type="RefSeq" id="WP_072747322.1">
    <property type="nucleotide sequence ID" value="NZ_FOHL01000005.1"/>
</dbReference>
<dbReference type="GO" id="GO:0009435">
    <property type="term" value="P:NAD+ biosynthetic process"/>
    <property type="evidence" value="ECO:0007669"/>
    <property type="project" value="UniProtKB-UniPathway"/>
</dbReference>
<evidence type="ECO:0000256" key="7">
    <source>
        <dbReference type="ARBA" id="ARBA00022676"/>
    </source>
</evidence>
<accession>A0A1M7T9X4</accession>
<dbReference type="SUPFAM" id="SSF51690">
    <property type="entry name" value="Nicotinate/Quinolinate PRTase C-terminal domain-like"/>
    <property type="match status" value="1"/>
</dbReference>
<feature type="coiled-coil region" evidence="13">
    <location>
        <begin position="198"/>
        <end position="225"/>
    </location>
</feature>
<dbReference type="Pfam" id="PF01729">
    <property type="entry name" value="QRPTase_C"/>
    <property type="match status" value="1"/>
</dbReference>
<feature type="domain" description="Quinolinate phosphoribosyl transferase C-terminal" evidence="14">
    <location>
        <begin position="119"/>
        <end position="287"/>
    </location>
</feature>
<evidence type="ECO:0000256" key="11">
    <source>
        <dbReference type="ARBA" id="ARBA00069173"/>
    </source>
</evidence>
<name>A0A1M7T9X4_9RHOB</name>
<gene>
    <name evidence="16" type="ORF">SAMN05216200_105125</name>
</gene>
<dbReference type="SUPFAM" id="SSF54675">
    <property type="entry name" value="Nicotinate/Quinolinate PRTase N-terminal domain-like"/>
    <property type="match status" value="1"/>
</dbReference>
<keyword evidence="7 12" id="KW-0328">Glycosyltransferase</keyword>
<protein>
    <recommendedName>
        <fullName evidence="11">Probable nicotinate-nucleotide pyrophosphorylase [carboxylating]</fullName>
        <ecNumber evidence="5">2.4.2.19</ecNumber>
    </recommendedName>
    <alternativeName>
        <fullName evidence="9">Quinolinate phosphoribosyltransferase [decarboxylating]</fullName>
    </alternativeName>
</protein>
<dbReference type="Pfam" id="PF02749">
    <property type="entry name" value="QRPTase_N"/>
    <property type="match status" value="1"/>
</dbReference>
<dbReference type="InterPro" id="IPR027277">
    <property type="entry name" value="NadC/ModD"/>
</dbReference>
<comment type="pathway">
    <text evidence="2">Cofactor biosynthesis; NAD(+) biosynthesis; nicotinate D-ribonucleotide from quinolinate: step 1/1.</text>
</comment>
<dbReference type="NCBIfam" id="TIGR00078">
    <property type="entry name" value="nadC"/>
    <property type="match status" value="1"/>
</dbReference>
<dbReference type="Gene3D" id="3.90.1170.20">
    <property type="entry name" value="Quinolinate phosphoribosyl transferase, N-terminal domain"/>
    <property type="match status" value="1"/>
</dbReference>
<feature type="domain" description="Quinolinate phosphoribosyl transferase N-terminal" evidence="15">
    <location>
        <begin position="32"/>
        <end position="117"/>
    </location>
</feature>
<keyword evidence="13" id="KW-0175">Coiled coil</keyword>
<dbReference type="InterPro" id="IPR004393">
    <property type="entry name" value="NadC"/>
</dbReference>
<dbReference type="PIRSF" id="PIRSF006250">
    <property type="entry name" value="NadC_ModD"/>
    <property type="match status" value="1"/>
</dbReference>
<dbReference type="InterPro" id="IPR037128">
    <property type="entry name" value="Quinolinate_PRibosylTase_N_sf"/>
</dbReference>
<dbReference type="FunFam" id="3.20.20.70:FF:000030">
    <property type="entry name" value="Nicotinate-nucleotide pyrophosphorylase, carboxylating"/>
    <property type="match status" value="1"/>
</dbReference>
<dbReference type="GO" id="GO:0004514">
    <property type="term" value="F:nicotinate-nucleotide diphosphorylase (carboxylating) activity"/>
    <property type="evidence" value="ECO:0007669"/>
    <property type="project" value="UniProtKB-EC"/>
</dbReference>
<dbReference type="EMBL" id="FRDL01000005">
    <property type="protein sequence ID" value="SHN67483.1"/>
    <property type="molecule type" value="Genomic_DNA"/>
</dbReference>
<evidence type="ECO:0000256" key="13">
    <source>
        <dbReference type="SAM" id="Coils"/>
    </source>
</evidence>
<dbReference type="FunFam" id="3.90.1170.20:FF:000001">
    <property type="entry name" value="Nicotinate-nucleotide diphosphorylase (Carboxylating)"/>
    <property type="match status" value="1"/>
</dbReference>
<dbReference type="GO" id="GO:0034213">
    <property type="term" value="P:quinolinate catabolic process"/>
    <property type="evidence" value="ECO:0007669"/>
    <property type="project" value="TreeGrafter"/>
</dbReference>